<reference evidence="1 2" key="1">
    <citation type="submission" date="2019-03" db="EMBL/GenBank/DDBJ databases">
        <title>Genomic Encyclopedia of Type Strains, Phase IV (KMG-IV): sequencing the most valuable type-strain genomes for metagenomic binning, comparative biology and taxonomic classification.</title>
        <authorList>
            <person name="Goeker M."/>
        </authorList>
    </citation>
    <scope>NUCLEOTIDE SEQUENCE [LARGE SCALE GENOMIC DNA]</scope>
    <source>
        <strain evidence="1 2">DSM 44496</strain>
    </source>
</reference>
<dbReference type="RefSeq" id="WP_067488176.1">
    <property type="nucleotide sequence ID" value="NZ_SNXK01000008.1"/>
</dbReference>
<gene>
    <name evidence="1" type="ORF">DFR75_108133</name>
</gene>
<evidence type="ECO:0000313" key="1">
    <source>
        <dbReference type="EMBL" id="TDP31528.1"/>
    </source>
</evidence>
<dbReference type="SUPFAM" id="SSF109854">
    <property type="entry name" value="DinB/YfiT-like putative metalloenzymes"/>
    <property type="match status" value="1"/>
</dbReference>
<organism evidence="1 2">
    <name type="scientific">Nocardia ignorata</name>
    <dbReference type="NCBI Taxonomy" id="145285"/>
    <lineage>
        <taxon>Bacteria</taxon>
        <taxon>Bacillati</taxon>
        <taxon>Actinomycetota</taxon>
        <taxon>Actinomycetes</taxon>
        <taxon>Mycobacteriales</taxon>
        <taxon>Nocardiaceae</taxon>
        <taxon>Nocardia</taxon>
    </lineage>
</organism>
<dbReference type="PANTHER" id="PTHR40658">
    <property type="match status" value="1"/>
</dbReference>
<dbReference type="Proteomes" id="UP000295087">
    <property type="component" value="Unassembled WGS sequence"/>
</dbReference>
<dbReference type="InterPro" id="IPR012550">
    <property type="entry name" value="DUF1706"/>
</dbReference>
<name>A0A4R6P1H4_NOCIG</name>
<keyword evidence="2" id="KW-1185">Reference proteome</keyword>
<dbReference type="AlphaFoldDB" id="A0A4R6P1H4"/>
<dbReference type="PANTHER" id="PTHR40658:SF3">
    <property type="entry name" value="CLBS_DFSB FAMILY FOUR-HELIX BUNDLE PROTEIN"/>
    <property type="match status" value="1"/>
</dbReference>
<proteinExistence type="predicted"/>
<evidence type="ECO:0008006" key="3">
    <source>
        <dbReference type="Google" id="ProtNLM"/>
    </source>
</evidence>
<evidence type="ECO:0000313" key="2">
    <source>
        <dbReference type="Proteomes" id="UP000295087"/>
    </source>
</evidence>
<dbReference type="EMBL" id="SNXK01000008">
    <property type="protein sequence ID" value="TDP31528.1"/>
    <property type="molecule type" value="Genomic_DNA"/>
</dbReference>
<sequence length="171" mass="19131">MAVPKSKAALLDAIVDCYQKLTLDLGRVAPQRARELSLPGHAAGTMMSPADLVAYLIGWNELVLSWFELRARGIEPSFPTPGFTWTQLGELAQKFYRDHAAESWIDLLARFAAAEEQVVALVGSMSDDELYGAPFYGKYTAGRMIQFNTSSPYTNARKRIRAWLREHPTVH</sequence>
<dbReference type="Gene3D" id="1.20.120.450">
    <property type="entry name" value="dinb family like domain"/>
    <property type="match status" value="1"/>
</dbReference>
<protein>
    <recommendedName>
        <fullName evidence="3">ClbS/DfsB family four-helix bundle protein</fullName>
    </recommendedName>
</protein>
<comment type="caution">
    <text evidence="1">The sequence shown here is derived from an EMBL/GenBank/DDBJ whole genome shotgun (WGS) entry which is preliminary data.</text>
</comment>
<dbReference type="InterPro" id="IPR034660">
    <property type="entry name" value="DinB/YfiT-like"/>
</dbReference>
<accession>A0A4R6P1H4</accession>
<dbReference type="Pfam" id="PF08020">
    <property type="entry name" value="DUF1706"/>
    <property type="match status" value="1"/>
</dbReference>